<dbReference type="SUPFAM" id="SSF52540">
    <property type="entry name" value="P-loop containing nucleoside triphosphate hydrolases"/>
    <property type="match status" value="1"/>
</dbReference>
<keyword evidence="4" id="KW-1185">Reference proteome</keyword>
<dbReference type="Gene3D" id="3.40.850.10">
    <property type="entry name" value="Kinesin motor domain"/>
    <property type="match status" value="1"/>
</dbReference>
<keyword evidence="3" id="KW-0413">Isomerase</keyword>
<protein>
    <submittedName>
        <fullName evidence="3">Kinesin, putative</fullName>
        <ecNumber evidence="3">5.6.1.3</ecNumber>
    </submittedName>
</protein>
<dbReference type="EMBL" id="CP009385">
    <property type="protein sequence ID" value="AIN97030.1"/>
    <property type="molecule type" value="Genomic_DNA"/>
</dbReference>
<dbReference type="GO" id="GO:0005874">
    <property type="term" value="C:microtubule"/>
    <property type="evidence" value="ECO:0007669"/>
    <property type="project" value="TreeGrafter"/>
</dbReference>
<accession>A0A088RMF2</accession>
<feature type="domain" description="Kinesin motor" evidence="2">
    <location>
        <begin position="13"/>
        <end position="412"/>
    </location>
</feature>
<proteinExistence type="inferred from homology"/>
<dbReference type="PRINTS" id="PR00380">
    <property type="entry name" value="KINESINHEAVY"/>
</dbReference>
<dbReference type="InterPro" id="IPR011993">
    <property type="entry name" value="PH-like_dom_sf"/>
</dbReference>
<dbReference type="PANTHER" id="PTHR24115">
    <property type="entry name" value="KINESIN-RELATED"/>
    <property type="match status" value="1"/>
</dbReference>
<dbReference type="VEuPathDB" id="TriTrypDB:LPMP_161550"/>
<dbReference type="InterPro" id="IPR027640">
    <property type="entry name" value="Kinesin-like_fam"/>
</dbReference>
<feature type="binding site" evidence="1">
    <location>
        <begin position="105"/>
        <end position="112"/>
    </location>
    <ligand>
        <name>ATP</name>
        <dbReference type="ChEBI" id="CHEBI:30616"/>
    </ligand>
</feature>
<dbReference type="Pfam" id="PF00225">
    <property type="entry name" value="Kinesin"/>
    <property type="match status" value="2"/>
</dbReference>
<name>A0A088RMF2_LEIPA</name>
<dbReference type="PANTHER" id="PTHR24115:SF1006">
    <property type="entry name" value="PUTATIVE-RELATED"/>
    <property type="match status" value="1"/>
</dbReference>
<dbReference type="InterPro" id="IPR036961">
    <property type="entry name" value="Kinesin_motor_dom_sf"/>
</dbReference>
<dbReference type="GeneID" id="22573734"/>
<dbReference type="GO" id="GO:0003777">
    <property type="term" value="F:microtubule motor activity"/>
    <property type="evidence" value="ECO:0007669"/>
    <property type="project" value="InterPro"/>
</dbReference>
<dbReference type="VEuPathDB" id="TriTrypDB:LPAL13_160020900"/>
<evidence type="ECO:0000313" key="4">
    <source>
        <dbReference type="Proteomes" id="UP000063063"/>
    </source>
</evidence>
<keyword evidence="1" id="KW-0547">Nucleotide-binding</keyword>
<dbReference type="GO" id="GO:0016887">
    <property type="term" value="F:ATP hydrolysis activity"/>
    <property type="evidence" value="ECO:0007669"/>
    <property type="project" value="TreeGrafter"/>
</dbReference>
<evidence type="ECO:0000256" key="1">
    <source>
        <dbReference type="PROSITE-ProRule" id="PRU00283"/>
    </source>
</evidence>
<comment type="similarity">
    <text evidence="1">Belongs to the TRAFAC class myosin-kinesin ATPase superfamily. Kinesin family.</text>
</comment>
<dbReference type="InterPro" id="IPR027417">
    <property type="entry name" value="P-loop_NTPase"/>
</dbReference>
<dbReference type="GO" id="GO:0005871">
    <property type="term" value="C:kinesin complex"/>
    <property type="evidence" value="ECO:0007669"/>
    <property type="project" value="TreeGrafter"/>
</dbReference>
<dbReference type="Proteomes" id="UP000063063">
    <property type="component" value="Chromosome 16"/>
</dbReference>
<evidence type="ECO:0000313" key="3">
    <source>
        <dbReference type="EMBL" id="AIN97030.1"/>
    </source>
</evidence>
<dbReference type="KEGG" id="lpan:LPMP_161550"/>
<dbReference type="InterPro" id="IPR001752">
    <property type="entry name" value="Kinesin_motor_dom"/>
</dbReference>
<dbReference type="SUPFAM" id="SSF50729">
    <property type="entry name" value="PH domain-like"/>
    <property type="match status" value="1"/>
</dbReference>
<organism evidence="3 4">
    <name type="scientific">Leishmania panamensis</name>
    <dbReference type="NCBI Taxonomy" id="5679"/>
    <lineage>
        <taxon>Eukaryota</taxon>
        <taxon>Discoba</taxon>
        <taxon>Euglenozoa</taxon>
        <taxon>Kinetoplastea</taxon>
        <taxon>Metakinetoplastina</taxon>
        <taxon>Trypanosomatida</taxon>
        <taxon>Trypanosomatidae</taxon>
        <taxon>Leishmaniinae</taxon>
        <taxon>Leishmania</taxon>
        <taxon>Leishmania guyanensis species complex</taxon>
    </lineage>
</organism>
<evidence type="ECO:0000259" key="2">
    <source>
        <dbReference type="PROSITE" id="PS50067"/>
    </source>
</evidence>
<dbReference type="GO" id="GO:0005524">
    <property type="term" value="F:ATP binding"/>
    <property type="evidence" value="ECO:0007669"/>
    <property type="project" value="UniProtKB-UniRule"/>
</dbReference>
<gene>
    <name evidence="3" type="ORF">LPMP_161550</name>
</gene>
<dbReference type="OrthoDB" id="264170at2759"/>
<dbReference type="SMART" id="SM00129">
    <property type="entry name" value="KISc"/>
    <property type="match status" value="1"/>
</dbReference>
<keyword evidence="1" id="KW-0067">ATP-binding</keyword>
<dbReference type="EC" id="5.6.1.3" evidence="3"/>
<dbReference type="AlphaFoldDB" id="A0A088RMF2"/>
<dbReference type="PROSITE" id="PS50067">
    <property type="entry name" value="KINESIN_MOTOR_2"/>
    <property type="match status" value="1"/>
</dbReference>
<dbReference type="eggNOG" id="KOG0239">
    <property type="taxonomic scope" value="Eukaryota"/>
</dbReference>
<dbReference type="GO" id="GO:0007018">
    <property type="term" value="P:microtubule-based movement"/>
    <property type="evidence" value="ECO:0007669"/>
    <property type="project" value="InterPro"/>
</dbReference>
<dbReference type="Gene3D" id="2.30.29.30">
    <property type="entry name" value="Pleckstrin-homology domain (PH domain)/Phosphotyrosine-binding domain (PTB)"/>
    <property type="match status" value="1"/>
</dbReference>
<dbReference type="RefSeq" id="XP_010697683.1">
    <property type="nucleotide sequence ID" value="XM_010699381.1"/>
</dbReference>
<dbReference type="GO" id="GO:0008017">
    <property type="term" value="F:microtubule binding"/>
    <property type="evidence" value="ECO:0007669"/>
    <property type="project" value="InterPro"/>
</dbReference>
<keyword evidence="1" id="KW-0505">Motor protein</keyword>
<reference evidence="3 4" key="1">
    <citation type="journal article" date="2015" name="Sci. Rep.">
        <title>The genome of Leishmania panamensis: insights into genomics of the L. (Viannia) subgenus.</title>
        <authorList>
            <person name="Llanes A."/>
            <person name="Restrepo C.M."/>
            <person name="Vecchio G.D."/>
            <person name="Anguizola F.J."/>
            <person name="Lleonart R."/>
        </authorList>
    </citation>
    <scope>NUCLEOTIDE SEQUENCE [LARGE SCALE GENOMIC DNA]</scope>
    <source>
        <strain evidence="3 4">MHOM/PA/94/PSC-1</strain>
    </source>
</reference>
<sequence>MTMAGGGHCEMARVTVSVRVRPKLAHALNPLQQSERYEEVVCIPSSDTSLRFTDCRATKDTRHLHFAYDRVFDMDATQEDVYEEAALDCVEGVLAGANGSILTYGQTGSGKTFTVLGKTTTIHDGTEAVQAVGAETGLLLRCIEDMLCFAERMRAKCERHVVLGMTAFEIYMDKIRDLLHERVDRQPLQPIMTRDTLYLPHLTHVPLRTLRDACHVYERAAARRVQRVTSANDTSSRSHAFFTVEVFQTPITPTCPSSPDLAECCALREAQWVALTAVEQTRRGPRPLRSECFEGAANALLGTRAVPVMYSTLTVADLAGSEKAKHAGVHGTGFDELRCINASLTALGNVVHHLFHGTPHIPYRDNKLTMMLRDTFAAPRAQVVLFVNVSPTAVTCEETLSSLYFADKIKGMAVPATDSASLRHGALQSAYLQSLRIHDVLLSEARIFQAQQMYAAGHLYRMSAAVSQHPLFQLLFHIPLTSGTDKEAHMNRLCAHLREQRVHEGSPEARMDSLIEAEREELCRDMVREYSQRCAEADAQTTAVDEASTHLRAQLSCDASALRQCLAKAEESTVAIAARRCGLTELRRTKLEELQLLRDSVEALDEGEVGVVDACEVGANDQVNTAAFEQERVTYTKALELTQLHLTLLELMAPCATPLPSAQTEGESAADHCLRNSTSCNRSDMSFTTAASTTSKSVSVEAWLRGAVLVMAGNAVEQSSRKHPGKQQRQTRRQLVSLSKSLNIFSNVTNPNGGIYSLHKYWCVYRRRERTDREETDANACAIASDAAEKDTSSMARQRSSFDDPALLTRVMAHMYMGTSLMKLDRYGRPNARWFYLSQRDNRLLLCWDESRRVLGLTGVGHVSLDAVVKITLGRSSPGFRKYATRAYKDQVGDFYTSFTLTYLTRASGRNLKFVDVMCPDQAEMETWVVGLAQRTGVFPCFEDVCQPVGSGNGGEEEAAVTGGTVVAVENTDAAAARQAQKELSATEKVLCSSWHIPAQTMLRARREIETRRQRHQSSRLRLSPSELRDLTALDIFRASALWQHLYREGSVVNSFKELHCYVSDQSMSAEPAPGLLPRATSLRIA</sequence>